<dbReference type="PANTHER" id="PTHR23519:SF1">
    <property type="entry name" value="AUTOPHAGY-RELATED PROTEIN 22"/>
    <property type="match status" value="1"/>
</dbReference>
<protein>
    <recommendedName>
        <fullName evidence="6">Autophagy-related protein</fullName>
    </recommendedName>
</protein>
<dbReference type="Pfam" id="PF11700">
    <property type="entry name" value="ATG22"/>
    <property type="match status" value="1"/>
</dbReference>
<dbReference type="GO" id="GO:0006914">
    <property type="term" value="P:autophagy"/>
    <property type="evidence" value="ECO:0007669"/>
    <property type="project" value="UniProtKB-KW"/>
</dbReference>
<evidence type="ECO:0000256" key="6">
    <source>
        <dbReference type="RuleBase" id="RU363073"/>
    </source>
</evidence>
<reference evidence="7 8" key="1">
    <citation type="journal article" date="2017" name="Mycologia">
        <title>Bifiguratus adelaidae, gen. et sp. nov., a new member of Mucoromycotina in endophytic and soil-dwelling habitats.</title>
        <authorList>
            <person name="Torres-Cruz T.J."/>
            <person name="Billingsley Tobias T.L."/>
            <person name="Almatruk M."/>
            <person name="Hesse C."/>
            <person name="Kuske C.R."/>
            <person name="Desiro A."/>
            <person name="Benucci G.M."/>
            <person name="Bonito G."/>
            <person name="Stajich J.E."/>
            <person name="Dunlap C."/>
            <person name="Arnold A.E."/>
            <person name="Porras-Alfaro A."/>
        </authorList>
    </citation>
    <scope>NUCLEOTIDE SEQUENCE [LARGE SCALE GENOMIC DNA]</scope>
    <source>
        <strain evidence="7 8">AZ0501</strain>
    </source>
</reference>
<gene>
    <name evidence="7" type="ORF">BZG36_02010</name>
</gene>
<dbReference type="GO" id="GO:0012505">
    <property type="term" value="C:endomembrane system"/>
    <property type="evidence" value="ECO:0007669"/>
    <property type="project" value="UniProtKB-SubCell"/>
</dbReference>
<comment type="function">
    <text evidence="6">Vacuolar effluxer which mediate the efflux of amino acids resulting from autophagic degradation. The release of autophagic amino acids allows the maintenance of protein synthesis and viability during nitrogen starvation.</text>
</comment>
<proteinExistence type="inferred from homology"/>
<name>A0A261Y489_9FUNG</name>
<keyword evidence="6" id="KW-0029">Amino-acid transport</keyword>
<feature type="transmembrane region" description="Helical" evidence="6">
    <location>
        <begin position="78"/>
        <end position="101"/>
    </location>
</feature>
<dbReference type="Proteomes" id="UP000242875">
    <property type="component" value="Unassembled WGS sequence"/>
</dbReference>
<comment type="caution">
    <text evidence="6">Lacks conserved residue(s) required for the propagation of feature annotation.</text>
</comment>
<dbReference type="GO" id="GO:0006865">
    <property type="term" value="P:amino acid transport"/>
    <property type="evidence" value="ECO:0007669"/>
    <property type="project" value="UniProtKB-KW"/>
</dbReference>
<keyword evidence="8" id="KW-1185">Reference proteome</keyword>
<keyword evidence="2 6" id="KW-0813">Transport</keyword>
<dbReference type="InterPro" id="IPR050495">
    <property type="entry name" value="ATG22/LtaA_families"/>
</dbReference>
<accession>A0A261Y489</accession>
<evidence type="ECO:0000256" key="2">
    <source>
        <dbReference type="ARBA" id="ARBA00022448"/>
    </source>
</evidence>
<dbReference type="InterPro" id="IPR024671">
    <property type="entry name" value="Atg22-like"/>
</dbReference>
<evidence type="ECO:0000313" key="7">
    <source>
        <dbReference type="EMBL" id="OZJ05392.1"/>
    </source>
</evidence>
<keyword evidence="3 6" id="KW-0812">Transmembrane</keyword>
<keyword evidence="5 6" id="KW-0472">Membrane</keyword>
<evidence type="ECO:0000256" key="3">
    <source>
        <dbReference type="ARBA" id="ARBA00022692"/>
    </source>
</evidence>
<comment type="caution">
    <text evidence="7">The sequence shown here is derived from an EMBL/GenBank/DDBJ whole genome shotgun (WGS) entry which is preliminary data.</text>
</comment>
<comment type="subcellular location">
    <subcellularLocation>
        <location evidence="1">Endomembrane system</location>
        <topology evidence="1">Multi-pass membrane protein</topology>
    </subcellularLocation>
    <subcellularLocation>
        <location evidence="6">Vacuole membrane</location>
        <topology evidence="6">Multi-pass membrane protein</topology>
    </subcellularLocation>
</comment>
<evidence type="ECO:0000313" key="8">
    <source>
        <dbReference type="Proteomes" id="UP000242875"/>
    </source>
</evidence>
<keyword evidence="6" id="KW-0072">Autophagy</keyword>
<comment type="similarity">
    <text evidence="6">Belongs to the ATG22 family.</text>
</comment>
<feature type="transmembrane region" description="Helical" evidence="6">
    <location>
        <begin position="20"/>
        <end position="41"/>
    </location>
</feature>
<evidence type="ECO:0000256" key="5">
    <source>
        <dbReference type="ARBA" id="ARBA00023136"/>
    </source>
</evidence>
<organism evidence="7 8">
    <name type="scientific">Bifiguratus adelaidae</name>
    <dbReference type="NCBI Taxonomy" id="1938954"/>
    <lineage>
        <taxon>Eukaryota</taxon>
        <taxon>Fungi</taxon>
        <taxon>Fungi incertae sedis</taxon>
        <taxon>Mucoromycota</taxon>
        <taxon>Mucoromycotina</taxon>
        <taxon>Endogonomycetes</taxon>
        <taxon>Endogonales</taxon>
        <taxon>Endogonales incertae sedis</taxon>
        <taxon>Bifiguratus</taxon>
    </lineage>
</organism>
<evidence type="ECO:0000256" key="1">
    <source>
        <dbReference type="ARBA" id="ARBA00004127"/>
    </source>
</evidence>
<dbReference type="GO" id="GO:0005774">
    <property type="term" value="C:vacuolar membrane"/>
    <property type="evidence" value="ECO:0007669"/>
    <property type="project" value="UniProtKB-SubCell"/>
</dbReference>
<keyword evidence="4 6" id="KW-1133">Transmembrane helix</keyword>
<evidence type="ECO:0000256" key="4">
    <source>
        <dbReference type="ARBA" id="ARBA00022989"/>
    </source>
</evidence>
<dbReference type="PANTHER" id="PTHR23519">
    <property type="entry name" value="AUTOPHAGY-RELATED PROTEIN 22"/>
    <property type="match status" value="1"/>
</dbReference>
<dbReference type="EMBL" id="MVBO01000016">
    <property type="protein sequence ID" value="OZJ05392.1"/>
    <property type="molecule type" value="Genomic_DNA"/>
</dbReference>
<dbReference type="AlphaFoldDB" id="A0A261Y489"/>
<keyword evidence="6" id="KW-0926">Vacuole</keyword>
<sequence>MAACTICYLAVTKPIHYNAIAVLQIFALTFNATATIFWYSYMSILTRYHPMVVAARDSEMPEEEYANVVEIISNGISAYGFVIGYLCRIITLILGLVYLMLAGSPLYKRYLDLCFLNHPIVAAQDSSRPSHDNCFKSAYDAHQLDSLTEE</sequence>